<evidence type="ECO:0000256" key="1">
    <source>
        <dbReference type="SAM" id="MobiDB-lite"/>
    </source>
</evidence>
<gene>
    <name evidence="2" type="ORF">MELLADRAFT_84665</name>
</gene>
<evidence type="ECO:0008006" key="4">
    <source>
        <dbReference type="Google" id="ProtNLM"/>
    </source>
</evidence>
<dbReference type="KEGG" id="mlr:MELLADRAFT_84665"/>
<dbReference type="InParanoid" id="F4RGE1"/>
<dbReference type="AlphaFoldDB" id="F4RGE1"/>
<proteinExistence type="predicted"/>
<reference evidence="3" key="1">
    <citation type="journal article" date="2011" name="Proc. Natl. Acad. Sci. U.S.A.">
        <title>Obligate biotrophy features unraveled by the genomic analysis of rust fungi.</title>
        <authorList>
            <person name="Duplessis S."/>
            <person name="Cuomo C.A."/>
            <person name="Lin Y.-C."/>
            <person name="Aerts A."/>
            <person name="Tisserant E."/>
            <person name="Veneault-Fourrey C."/>
            <person name="Joly D.L."/>
            <person name="Hacquard S."/>
            <person name="Amselem J."/>
            <person name="Cantarel B.L."/>
            <person name="Chiu R."/>
            <person name="Coutinho P.M."/>
            <person name="Feau N."/>
            <person name="Field M."/>
            <person name="Frey P."/>
            <person name="Gelhaye E."/>
            <person name="Goldberg J."/>
            <person name="Grabherr M.G."/>
            <person name="Kodira C.D."/>
            <person name="Kohler A."/>
            <person name="Kuees U."/>
            <person name="Lindquist E.A."/>
            <person name="Lucas S.M."/>
            <person name="Mago R."/>
            <person name="Mauceli E."/>
            <person name="Morin E."/>
            <person name="Murat C."/>
            <person name="Pangilinan J.L."/>
            <person name="Park R."/>
            <person name="Pearson M."/>
            <person name="Quesneville H."/>
            <person name="Rouhier N."/>
            <person name="Sakthikumar S."/>
            <person name="Salamov A.A."/>
            <person name="Schmutz J."/>
            <person name="Selles B."/>
            <person name="Shapiro H."/>
            <person name="Tanguay P."/>
            <person name="Tuskan G.A."/>
            <person name="Henrissat B."/>
            <person name="Van de Peer Y."/>
            <person name="Rouze P."/>
            <person name="Ellis J.G."/>
            <person name="Dodds P.N."/>
            <person name="Schein J.E."/>
            <person name="Zhong S."/>
            <person name="Hamelin R.C."/>
            <person name="Grigoriev I.V."/>
            <person name="Szabo L.J."/>
            <person name="Martin F."/>
        </authorList>
    </citation>
    <scope>NUCLEOTIDE SEQUENCE [LARGE SCALE GENOMIC DNA]</scope>
    <source>
        <strain evidence="3">98AG31 / pathotype 3-4-7</strain>
    </source>
</reference>
<feature type="region of interest" description="Disordered" evidence="1">
    <location>
        <begin position="1"/>
        <end position="21"/>
    </location>
</feature>
<dbReference type="HOGENOM" id="CLU_094293_1_0_1"/>
<evidence type="ECO:0000313" key="3">
    <source>
        <dbReference type="Proteomes" id="UP000001072"/>
    </source>
</evidence>
<organism evidence="3">
    <name type="scientific">Melampsora larici-populina (strain 98AG31 / pathotype 3-4-7)</name>
    <name type="common">Poplar leaf rust fungus</name>
    <dbReference type="NCBI Taxonomy" id="747676"/>
    <lineage>
        <taxon>Eukaryota</taxon>
        <taxon>Fungi</taxon>
        <taxon>Dikarya</taxon>
        <taxon>Basidiomycota</taxon>
        <taxon>Pucciniomycotina</taxon>
        <taxon>Pucciniomycetes</taxon>
        <taxon>Pucciniales</taxon>
        <taxon>Melampsoraceae</taxon>
        <taxon>Melampsora</taxon>
    </lineage>
</organism>
<sequence>MGKKGTSVPCPFGSKPKKKRNIPAAEGSGIIVAAVQSSEAQYVKDQIEALALALEQAGNVSNGSNIRVHEEDNAPVNDEPGVMEVEHENENIMAFQQHADEPEVVLPPDENTSFSNYVQGSYYKSKRLAEKANWEKNLPDMFMNYMTLSKKTLHWGDTSSWDHNFNHGCCCEVGKLRTRKVDMLDIASGLLACS</sequence>
<dbReference type="GeneID" id="18933561"/>
<evidence type="ECO:0000313" key="2">
    <source>
        <dbReference type="EMBL" id="EGG08491.1"/>
    </source>
</evidence>
<dbReference type="RefSeq" id="XP_007408077.1">
    <property type="nucleotide sequence ID" value="XM_007408015.1"/>
</dbReference>
<protein>
    <recommendedName>
        <fullName evidence="4">CxC1-like cysteine cluster associated with KDZ transposases domain-containing protein</fullName>
    </recommendedName>
</protein>
<dbReference type="VEuPathDB" id="FungiDB:MELLADRAFT_84665"/>
<keyword evidence="3" id="KW-1185">Reference proteome</keyword>
<dbReference type="OrthoDB" id="2510726at2759"/>
<dbReference type="Proteomes" id="UP000001072">
    <property type="component" value="Unassembled WGS sequence"/>
</dbReference>
<accession>F4RGE1</accession>
<name>F4RGE1_MELLP</name>
<dbReference type="EMBL" id="GL883100">
    <property type="protein sequence ID" value="EGG08491.1"/>
    <property type="molecule type" value="Genomic_DNA"/>
</dbReference>